<comment type="caution">
    <text evidence="2">The sequence shown here is derived from an EMBL/GenBank/DDBJ whole genome shotgun (WGS) entry which is preliminary data.</text>
</comment>
<dbReference type="PROSITE" id="PS51819">
    <property type="entry name" value="VOC"/>
    <property type="match status" value="1"/>
</dbReference>
<keyword evidence="3" id="KW-1185">Reference proteome</keyword>
<dbReference type="SUPFAM" id="SSF54593">
    <property type="entry name" value="Glyoxalase/Bleomycin resistance protein/Dihydroxybiphenyl dioxygenase"/>
    <property type="match status" value="1"/>
</dbReference>
<dbReference type="RefSeq" id="WP_031457363.1">
    <property type="nucleotide sequence ID" value="NZ_CAIJDO010000181.1"/>
</dbReference>
<evidence type="ECO:0000313" key="2">
    <source>
        <dbReference type="EMBL" id="CAD0007028.1"/>
    </source>
</evidence>
<dbReference type="Proteomes" id="UP000556700">
    <property type="component" value="Unassembled WGS sequence"/>
</dbReference>
<protein>
    <submittedName>
        <fullName evidence="2">Glyoxalase</fullName>
    </submittedName>
</protein>
<organism evidence="2 3">
    <name type="scientific">Flavobacterium chungangense</name>
    <dbReference type="NCBI Taxonomy" id="554283"/>
    <lineage>
        <taxon>Bacteria</taxon>
        <taxon>Pseudomonadati</taxon>
        <taxon>Bacteroidota</taxon>
        <taxon>Flavobacteriia</taxon>
        <taxon>Flavobacteriales</taxon>
        <taxon>Flavobacteriaceae</taxon>
        <taxon>Flavobacterium</taxon>
    </lineage>
</organism>
<feature type="domain" description="VOC" evidence="1">
    <location>
        <begin position="6"/>
        <end position="128"/>
    </location>
</feature>
<dbReference type="InterPro" id="IPR004360">
    <property type="entry name" value="Glyas_Fos-R_dOase_dom"/>
</dbReference>
<reference evidence="2 3" key="1">
    <citation type="submission" date="2020-06" db="EMBL/GenBank/DDBJ databases">
        <authorList>
            <person name="Criscuolo A."/>
        </authorList>
    </citation>
    <scope>NUCLEOTIDE SEQUENCE [LARGE SCALE GENOMIC DNA]</scope>
    <source>
        <strain evidence="3">CIP 110025</strain>
    </source>
</reference>
<sequence>MTLNTTITIKPFLTVNDGKKALDFYVSAFSASVKTKYELPNGKLSAELVIENASFFIGDEEPEFGNLSPNREYNSPVRLILTTRDADELFDQALKFGATAICPMTTEEDWRIGKIKDPFGHIWEIGYVL</sequence>
<proteinExistence type="predicted"/>
<dbReference type="Gene3D" id="3.10.180.10">
    <property type="entry name" value="2,3-Dihydroxybiphenyl 1,2-Dioxygenase, domain 1"/>
    <property type="match status" value="1"/>
</dbReference>
<evidence type="ECO:0000313" key="3">
    <source>
        <dbReference type="Proteomes" id="UP000556700"/>
    </source>
</evidence>
<name>A0A6V6Z5F1_9FLAO</name>
<dbReference type="CDD" id="cd07246">
    <property type="entry name" value="VOC_like"/>
    <property type="match status" value="1"/>
</dbReference>
<evidence type="ECO:0000259" key="1">
    <source>
        <dbReference type="PROSITE" id="PS51819"/>
    </source>
</evidence>
<accession>A0A6V6Z5F1</accession>
<dbReference type="InterPro" id="IPR037523">
    <property type="entry name" value="VOC_core"/>
</dbReference>
<dbReference type="InterPro" id="IPR029068">
    <property type="entry name" value="Glyas_Bleomycin-R_OHBP_Dase"/>
</dbReference>
<dbReference type="PANTHER" id="PTHR34109">
    <property type="entry name" value="BNAUNNG04460D PROTEIN-RELATED"/>
    <property type="match status" value="1"/>
</dbReference>
<dbReference type="Pfam" id="PF00903">
    <property type="entry name" value="Glyoxalase"/>
    <property type="match status" value="1"/>
</dbReference>
<dbReference type="PANTHER" id="PTHR34109:SF1">
    <property type="entry name" value="VOC DOMAIN-CONTAINING PROTEIN"/>
    <property type="match status" value="1"/>
</dbReference>
<dbReference type="AlphaFoldDB" id="A0A6V6Z5F1"/>
<dbReference type="EMBL" id="CAIJDO010000181">
    <property type="protein sequence ID" value="CAD0007028.1"/>
    <property type="molecule type" value="Genomic_DNA"/>
</dbReference>
<gene>
    <name evidence="2" type="ORF">FLACHUCJ7_03103</name>
</gene>